<evidence type="ECO:0000313" key="1">
    <source>
        <dbReference type="EMBL" id="MFM0104816.1"/>
    </source>
</evidence>
<organism evidence="1 2">
    <name type="scientific">Paraburkholderia rhynchosiae</name>
    <dbReference type="NCBI Taxonomy" id="487049"/>
    <lineage>
        <taxon>Bacteria</taxon>
        <taxon>Pseudomonadati</taxon>
        <taxon>Pseudomonadota</taxon>
        <taxon>Betaproteobacteria</taxon>
        <taxon>Burkholderiales</taxon>
        <taxon>Burkholderiaceae</taxon>
        <taxon>Paraburkholderia</taxon>
    </lineage>
</organism>
<gene>
    <name evidence="1" type="ORF">PQR01_15355</name>
</gene>
<name>A0ACC7NGY2_9BURK</name>
<sequence>MATILIKPVSTTTRGKNAAELTGIEASGSVTIAGAVTSGGGAINVEWDVDGNCINHHDRFNLDTDADSTASSARR</sequence>
<dbReference type="EMBL" id="JAQQDW010000027">
    <property type="protein sequence ID" value="MFM0104816.1"/>
    <property type="molecule type" value="Genomic_DNA"/>
</dbReference>
<accession>A0ACC7NGY2</accession>
<evidence type="ECO:0000313" key="2">
    <source>
        <dbReference type="Proteomes" id="UP001629235"/>
    </source>
</evidence>
<proteinExistence type="predicted"/>
<keyword evidence="2" id="KW-1185">Reference proteome</keyword>
<dbReference type="Proteomes" id="UP001629235">
    <property type="component" value="Unassembled WGS sequence"/>
</dbReference>
<comment type="caution">
    <text evidence="1">The sequence shown here is derived from an EMBL/GenBank/DDBJ whole genome shotgun (WGS) entry which is preliminary data.</text>
</comment>
<reference evidence="1 2" key="1">
    <citation type="journal article" date="2024" name="Chem. Sci.">
        <title>Discovery of megapolipeptins by genome mining of a Burkholderiales bacteria collection.</title>
        <authorList>
            <person name="Paulo B.S."/>
            <person name="Recchia M.J.J."/>
            <person name="Lee S."/>
            <person name="Fergusson C.H."/>
            <person name="Romanowski S.B."/>
            <person name="Hernandez A."/>
            <person name="Krull N."/>
            <person name="Liu D.Y."/>
            <person name="Cavanagh H."/>
            <person name="Bos A."/>
            <person name="Gray C.A."/>
            <person name="Murphy B.T."/>
            <person name="Linington R.G."/>
            <person name="Eustaquio A.S."/>
        </authorList>
    </citation>
    <scope>NUCLEOTIDE SEQUENCE [LARGE SCALE GENOMIC DNA]</scope>
    <source>
        <strain evidence="1 2">RL18-126-BIB-B</strain>
    </source>
</reference>
<protein>
    <submittedName>
        <fullName evidence="1">Uncharacterized protein</fullName>
    </submittedName>
</protein>